<accession>A0ABM9NVH0</accession>
<evidence type="ECO:0000256" key="2">
    <source>
        <dbReference type="SAM" id="Phobius"/>
    </source>
</evidence>
<feature type="transmembrane region" description="Helical" evidence="2">
    <location>
        <begin position="28"/>
        <end position="50"/>
    </location>
</feature>
<keyword evidence="2" id="KW-0812">Transmembrane</keyword>
<keyword evidence="2" id="KW-0472">Membrane</keyword>
<dbReference type="EMBL" id="CAXIXY010000003">
    <property type="protein sequence ID" value="CAL2080546.1"/>
    <property type="molecule type" value="Genomic_DNA"/>
</dbReference>
<feature type="compositionally biased region" description="Low complexity" evidence="1">
    <location>
        <begin position="961"/>
        <end position="974"/>
    </location>
</feature>
<feature type="transmembrane region" description="Helical" evidence="2">
    <location>
        <begin position="57"/>
        <end position="79"/>
    </location>
</feature>
<evidence type="ECO:0000256" key="1">
    <source>
        <dbReference type="SAM" id="MobiDB-lite"/>
    </source>
</evidence>
<comment type="caution">
    <text evidence="3">The sequence shown here is derived from an EMBL/GenBank/DDBJ whole genome shotgun (WGS) entry which is preliminary data.</text>
</comment>
<feature type="compositionally biased region" description="Low complexity" evidence="1">
    <location>
        <begin position="988"/>
        <end position="997"/>
    </location>
</feature>
<protein>
    <submittedName>
        <fullName evidence="3">Uncharacterized protein</fullName>
    </submittedName>
</protein>
<evidence type="ECO:0000313" key="3">
    <source>
        <dbReference type="EMBL" id="CAL2080546.1"/>
    </source>
</evidence>
<name>A0ABM9NVH0_9FLAO</name>
<proteinExistence type="predicted"/>
<feature type="region of interest" description="Disordered" evidence="1">
    <location>
        <begin position="660"/>
        <end position="784"/>
    </location>
</feature>
<feature type="compositionally biased region" description="Basic and acidic residues" evidence="1">
    <location>
        <begin position="975"/>
        <end position="987"/>
    </location>
</feature>
<keyword evidence="4" id="KW-1185">Reference proteome</keyword>
<keyword evidence="2" id="KW-1133">Transmembrane helix</keyword>
<feature type="region of interest" description="Disordered" evidence="1">
    <location>
        <begin position="927"/>
        <end position="946"/>
    </location>
</feature>
<dbReference type="RefSeq" id="WP_348710824.1">
    <property type="nucleotide sequence ID" value="NZ_CAXIXY010000003.1"/>
</dbReference>
<reference evidence="3 4" key="1">
    <citation type="submission" date="2024-05" db="EMBL/GenBank/DDBJ databases">
        <authorList>
            <person name="Duchaud E."/>
        </authorList>
    </citation>
    <scope>NUCLEOTIDE SEQUENCE [LARGE SCALE GENOMIC DNA]</scope>
    <source>
        <strain evidence="3">Ena-SAMPLE-TAB-13-05-2024-13:56:06:370-140302</strain>
    </source>
</reference>
<feature type="compositionally biased region" description="Basic and acidic residues" evidence="1">
    <location>
        <begin position="660"/>
        <end position="774"/>
    </location>
</feature>
<organism evidence="3 4">
    <name type="scientific">Tenacibaculum platacis</name>
    <dbReference type="NCBI Taxonomy" id="3137852"/>
    <lineage>
        <taxon>Bacteria</taxon>
        <taxon>Pseudomonadati</taxon>
        <taxon>Bacteroidota</taxon>
        <taxon>Flavobacteriia</taxon>
        <taxon>Flavobacteriales</taxon>
        <taxon>Flavobacteriaceae</taxon>
        <taxon>Tenacibaculum</taxon>
    </lineage>
</organism>
<gene>
    <name evidence="3" type="ORF">T190607A01A_11047</name>
</gene>
<sequence length="1138" mass="133322">MANFSLIEQKLQQFSKKFYTNELIRGSILFASLGLLYLFIILFVEYFLWLEPKARTLLFWLFILVEITLLVRFILFPLFKIFGLRTGISKEEASRIIGEHFPEVKDKLLNIIQLKENNSNSELLLASIQQKADQLEPIPFSKAINFSVNVKYLKYLAIPIVIWVATLATGNSNKLNQSFNRVVNHNLAYQPPAPFSFNLTTPQLEVIQGKPLTIYIETKGEVLPDEAKIYYNNEEYFLDNNGAGLFSYTFEEINNPISFYVQANEVKSLNYQIDIIETPSIQNISIQVNYPSYLRKKNEILPNATNMTVPQGTSLKWIVSTLQTDSVSYSEKNNYTTKKFNKEEDNRFSFQKRILKNTNYAISTSNKKLKDYEKLEFSINTIRDESPTISVKSNIDSISRGPAYFAGQISDDYGFSKLEMVYYDIQNPNKQYSKRISITKEPVQSFFSSFPDDLNLQEGIDYEIFFRIFDNDGINGSKKALSRKFSYRKKTEEEVENELLQEQQNYLENIQNSIDNQQKNKQELEKLQFDLQNKKNMNWNDQKKVENLIKRQEQYKKMMERQTDKLQENFSEKKEENESLQQKKEQLQKRIEELKKLEKQKKLLDEIKKMAEKLNKEDLLKKSKELAQQNKQQEKSLERVLELAKRYYVEQKMNQISEKLNELSKKQDDLAEQKKSDENKNQKNKDDKKESDKENGEEAKKDAKDKDSLEEQKKDQDEIKKEFEKIKKDLDGLKKENEKLKQPMDIPKMDDLEKETEQELNKAEENLQKQDSKKAKQNQKKASQNMQKMSQKMQQNMQMMSSAMQEENMEDLRSVVENLITFSFDQETLMDWYSKSNSSHPEFGEKIRKQNQLKTYFEHIDDSLYVLSMRVPEISSKIQEHLATAHYNLDLSLENFSESRFRRGTSNQRYVMTATNELVNMLSNTLDAMQNPQPGSGSGKGKKGESFSLPDIIQQQKGLSEQMKQGMQKKGQQGKPDKGKDGKKGKQEGQQGKQGQGNPNEDLDGDLYQIYKEQAKLRQQLENAIKEGGIKDGNAKKALKEMEQLENQILERGFDQNTLQRMQKLNYELLKLDKATFEQGKEKKRKSNTNIIDYNKNRAKELQFKKLYYNQTEILNRQSLPLRQDYKKKVQQYFNNNK</sequence>
<dbReference type="Proteomes" id="UP001497416">
    <property type="component" value="Unassembled WGS sequence"/>
</dbReference>
<feature type="region of interest" description="Disordered" evidence="1">
    <location>
        <begin position="957"/>
        <end position="1004"/>
    </location>
</feature>
<evidence type="ECO:0000313" key="4">
    <source>
        <dbReference type="Proteomes" id="UP001497416"/>
    </source>
</evidence>